<organism evidence="2 3">
    <name type="scientific">Phanerochaete sordida</name>
    <dbReference type="NCBI Taxonomy" id="48140"/>
    <lineage>
        <taxon>Eukaryota</taxon>
        <taxon>Fungi</taxon>
        <taxon>Dikarya</taxon>
        <taxon>Basidiomycota</taxon>
        <taxon>Agaricomycotina</taxon>
        <taxon>Agaricomycetes</taxon>
        <taxon>Polyporales</taxon>
        <taxon>Phanerochaetaceae</taxon>
        <taxon>Phanerochaete</taxon>
    </lineage>
</organism>
<feature type="compositionally biased region" description="Basic residues" evidence="1">
    <location>
        <begin position="642"/>
        <end position="651"/>
    </location>
</feature>
<gene>
    <name evidence="2" type="ORF">PsYK624_097200</name>
</gene>
<comment type="caution">
    <text evidence="2">The sequence shown here is derived from an EMBL/GenBank/DDBJ whole genome shotgun (WGS) entry which is preliminary data.</text>
</comment>
<reference evidence="2 3" key="1">
    <citation type="submission" date="2021-08" db="EMBL/GenBank/DDBJ databases">
        <title>Draft Genome Sequence of Phanerochaete sordida strain YK-624.</title>
        <authorList>
            <person name="Mori T."/>
            <person name="Dohra H."/>
            <person name="Suzuki T."/>
            <person name="Kawagishi H."/>
            <person name="Hirai H."/>
        </authorList>
    </citation>
    <scope>NUCLEOTIDE SEQUENCE [LARGE SCALE GENOMIC DNA]</scope>
    <source>
        <strain evidence="2 3">YK-624</strain>
    </source>
</reference>
<feature type="compositionally biased region" description="Basic residues" evidence="1">
    <location>
        <begin position="588"/>
        <end position="597"/>
    </location>
</feature>
<feature type="compositionally biased region" description="Basic and acidic residues" evidence="1">
    <location>
        <begin position="1"/>
        <end position="11"/>
    </location>
</feature>
<dbReference type="Proteomes" id="UP000703269">
    <property type="component" value="Unassembled WGS sequence"/>
</dbReference>
<feature type="region of interest" description="Disordered" evidence="1">
    <location>
        <begin position="68"/>
        <end position="94"/>
    </location>
</feature>
<feature type="region of interest" description="Disordered" evidence="1">
    <location>
        <begin position="1"/>
        <end position="35"/>
    </location>
</feature>
<feature type="compositionally biased region" description="Basic and acidic residues" evidence="1">
    <location>
        <begin position="121"/>
        <end position="133"/>
    </location>
</feature>
<feature type="compositionally biased region" description="Polar residues" evidence="1">
    <location>
        <begin position="625"/>
        <end position="641"/>
    </location>
</feature>
<feature type="compositionally biased region" description="Polar residues" evidence="1">
    <location>
        <begin position="12"/>
        <end position="28"/>
    </location>
</feature>
<dbReference type="AlphaFoldDB" id="A0A9P3GER2"/>
<protein>
    <submittedName>
        <fullName evidence="2">Uncharacterized protein</fullName>
    </submittedName>
</protein>
<name>A0A9P3GER2_9APHY</name>
<feature type="compositionally biased region" description="Basic and acidic residues" evidence="1">
    <location>
        <begin position="598"/>
        <end position="607"/>
    </location>
</feature>
<feature type="compositionally biased region" description="Low complexity" evidence="1">
    <location>
        <begin position="306"/>
        <end position="318"/>
    </location>
</feature>
<keyword evidence="3" id="KW-1185">Reference proteome</keyword>
<feature type="region of interest" description="Disordered" evidence="1">
    <location>
        <begin position="115"/>
        <end position="153"/>
    </location>
</feature>
<feature type="compositionally biased region" description="Polar residues" evidence="1">
    <location>
        <begin position="521"/>
        <end position="536"/>
    </location>
</feature>
<evidence type="ECO:0000313" key="2">
    <source>
        <dbReference type="EMBL" id="GJE93561.1"/>
    </source>
</evidence>
<feature type="region of interest" description="Disordered" evidence="1">
    <location>
        <begin position="296"/>
        <end position="362"/>
    </location>
</feature>
<evidence type="ECO:0000313" key="3">
    <source>
        <dbReference type="Proteomes" id="UP000703269"/>
    </source>
</evidence>
<sequence length="657" mass="71161">MDRDPVRHGQEQQRPNTPLPDQQNNSDGSLPLNRETYTAMFERMWREKHGHPYTNDAVRIPYPVSYVRHQPEPDPPMRPPQDLNPHARPFVPASSLPRRDVVRLEHPYERLPVPLLPVRPSPEERVPIRHGEGGRATTPLPPPPPAIALPPPPLVTINRAVTAAPSVSAPHPRSQHSTTRPAQTGGGQPTRSQGQARQPAQKQDKGKQRAAPPTEAPPAGPPLHGAVPANDLEFTMMLPVRHIPAPPPSPHLIARKARTSFHTYPGTTATKPGFVEYRTSDEKCFWSESFAGPRLSPPALRPVGSQQPLPTAPLQTPQSMSPLSQRIHPPSSATAGPGVQPLPQRMAGAAQRPREASNAGMAMHAAPGRGQINDAWAGTAYQDARSPQQQRPGWEALSTVVALRFAATETANQLAATTARSTLTAASGGPAAPSETPSLNAFINRLHEATKDCKRREDRAVRLLWGFQEALSAGVSTVSDAGDRELFMGVLKDISSLTSSKLTEHRTSSMVRMSRHCSVALQTDPQTDPPSNSDLGSSEPALPPTVSIADPPRPSTPRPSTPRPAPATPHRPHQNSTSPGKCAGQTPKKTKKRKRVNSYKDDTDENQRVQADSALNDLQDLEPQKSGSRSTEPTISAVTTSPKRKSKKKRSEKVAAK</sequence>
<dbReference type="EMBL" id="BPQB01000033">
    <property type="protein sequence ID" value="GJE93561.1"/>
    <property type="molecule type" value="Genomic_DNA"/>
</dbReference>
<proteinExistence type="predicted"/>
<feature type="compositionally biased region" description="Pro residues" evidence="1">
    <location>
        <begin position="551"/>
        <end position="569"/>
    </location>
</feature>
<evidence type="ECO:0000256" key="1">
    <source>
        <dbReference type="SAM" id="MobiDB-lite"/>
    </source>
</evidence>
<accession>A0A9P3GER2</accession>
<feature type="region of interest" description="Disordered" evidence="1">
    <location>
        <begin position="521"/>
        <end position="657"/>
    </location>
</feature>
<feature type="compositionally biased region" description="Pro residues" evidence="1">
    <location>
        <begin position="139"/>
        <end position="153"/>
    </location>
</feature>
<feature type="region of interest" description="Disordered" evidence="1">
    <location>
        <begin position="165"/>
        <end position="228"/>
    </location>
</feature>
<feature type="compositionally biased region" description="Polar residues" evidence="1">
    <location>
        <begin position="189"/>
        <end position="201"/>
    </location>
</feature>